<organism evidence="7 8">
    <name type="scientific">Suhomyces tanzawaensis NRRL Y-17324</name>
    <dbReference type="NCBI Taxonomy" id="984487"/>
    <lineage>
        <taxon>Eukaryota</taxon>
        <taxon>Fungi</taxon>
        <taxon>Dikarya</taxon>
        <taxon>Ascomycota</taxon>
        <taxon>Saccharomycotina</taxon>
        <taxon>Pichiomycetes</taxon>
        <taxon>Debaryomycetaceae</taxon>
        <taxon>Suhomyces</taxon>
    </lineage>
</organism>
<proteinExistence type="predicted"/>
<evidence type="ECO:0000256" key="3">
    <source>
        <dbReference type="ARBA" id="ARBA00022989"/>
    </source>
</evidence>
<dbReference type="Pfam" id="PF03151">
    <property type="entry name" value="TPT"/>
    <property type="match status" value="2"/>
</dbReference>
<protein>
    <submittedName>
        <fullName evidence="7">TPT-domain-containing protein</fullName>
    </submittedName>
</protein>
<evidence type="ECO:0000256" key="1">
    <source>
        <dbReference type="ARBA" id="ARBA00004141"/>
    </source>
</evidence>
<dbReference type="GO" id="GO:0016020">
    <property type="term" value="C:membrane"/>
    <property type="evidence" value="ECO:0007669"/>
    <property type="project" value="UniProtKB-SubCell"/>
</dbReference>
<reference evidence="8" key="1">
    <citation type="submission" date="2016-05" db="EMBL/GenBank/DDBJ databases">
        <title>Comparative genomics of biotechnologically important yeasts.</title>
        <authorList>
            <consortium name="DOE Joint Genome Institute"/>
            <person name="Riley R."/>
            <person name="Haridas S."/>
            <person name="Wolfe K.H."/>
            <person name="Lopes M.R."/>
            <person name="Hittinger C.T."/>
            <person name="Goker M."/>
            <person name="Salamov A."/>
            <person name="Wisecaver J."/>
            <person name="Long T.M."/>
            <person name="Aerts A.L."/>
            <person name="Barry K."/>
            <person name="Choi C."/>
            <person name="Clum A."/>
            <person name="Coughlan A.Y."/>
            <person name="Deshpande S."/>
            <person name="Douglass A.P."/>
            <person name="Hanson S.J."/>
            <person name="Klenk H.-P."/>
            <person name="Labutti K."/>
            <person name="Lapidus A."/>
            <person name="Lindquist E."/>
            <person name="Lipzen A."/>
            <person name="Meier-Kolthoff J.P."/>
            <person name="Ohm R.A."/>
            <person name="Otillar R.P."/>
            <person name="Pangilinan J."/>
            <person name="Peng Y."/>
            <person name="Rokas A."/>
            <person name="Rosa C.A."/>
            <person name="Scheuner C."/>
            <person name="Sibirny A.A."/>
            <person name="Slot J.C."/>
            <person name="Stielow J.B."/>
            <person name="Sun H."/>
            <person name="Kurtzman C.P."/>
            <person name="Blackwell M."/>
            <person name="Grigoriev I.V."/>
            <person name="Jeffries T.W."/>
        </authorList>
    </citation>
    <scope>NUCLEOTIDE SEQUENCE [LARGE SCALE GENOMIC DNA]</scope>
    <source>
        <strain evidence="8">NRRL Y-17324</strain>
    </source>
</reference>
<dbReference type="AlphaFoldDB" id="A0A1E4SNR2"/>
<dbReference type="OrthoDB" id="1588579at2759"/>
<feature type="transmembrane region" description="Helical" evidence="5">
    <location>
        <begin position="308"/>
        <end position="327"/>
    </location>
</feature>
<dbReference type="InterPro" id="IPR050186">
    <property type="entry name" value="TPT_transporter"/>
</dbReference>
<feature type="transmembrane region" description="Helical" evidence="5">
    <location>
        <begin position="413"/>
        <end position="431"/>
    </location>
</feature>
<dbReference type="Proteomes" id="UP000094285">
    <property type="component" value="Unassembled WGS sequence"/>
</dbReference>
<feature type="transmembrane region" description="Helical" evidence="5">
    <location>
        <begin position="382"/>
        <end position="401"/>
    </location>
</feature>
<comment type="subcellular location">
    <subcellularLocation>
        <location evidence="1">Membrane</location>
        <topology evidence="1">Multi-pass membrane protein</topology>
    </subcellularLocation>
</comment>
<keyword evidence="8" id="KW-1185">Reference proteome</keyword>
<evidence type="ECO:0000259" key="6">
    <source>
        <dbReference type="Pfam" id="PF03151"/>
    </source>
</evidence>
<feature type="transmembrane region" description="Helical" evidence="5">
    <location>
        <begin position="145"/>
        <end position="166"/>
    </location>
</feature>
<evidence type="ECO:0000256" key="4">
    <source>
        <dbReference type="ARBA" id="ARBA00023136"/>
    </source>
</evidence>
<feature type="domain" description="Sugar phosphate transporter" evidence="6">
    <location>
        <begin position="303"/>
        <end position="395"/>
    </location>
</feature>
<dbReference type="RefSeq" id="XP_020066154.1">
    <property type="nucleotide sequence ID" value="XM_020209422.1"/>
</dbReference>
<dbReference type="InterPro" id="IPR004853">
    <property type="entry name" value="Sugar_P_trans_dom"/>
</dbReference>
<feature type="transmembrane region" description="Helical" evidence="5">
    <location>
        <begin position="186"/>
        <end position="206"/>
    </location>
</feature>
<sequence length="442" mass="48620">MGVQELAPPISARILVTCLAWYLVSSITSQLSKLILIKFPYPLFLSQCQFLISAAFAFLFISLTRTFPQISSHFPNGSVPVDSSQPVFQLATLVKILPLGLFQFCGKFFSLSATSLIPLATVSSIKALSPLLIVTGYRVVYKVHFLAVTYLSLTPLVGGVILIIAADSVQGAMSVISGSSGLDYDTIKGLVFCFLSTFIFASQNIYGKQLMTWDAPATQDPASLVLNTKPEDASTHPYRNNKLIKKRTNSIKLPYSTSDLHLDEKTVSPQVSHYSEQVNQNNKIYNPFAFLINKLDLDKVAKPDKLTIILYCSVIGFVFSVGGFLTNELPRILYEETHLTPAELVEVMVLIILDSLSHFAQTILAFHLLGLMPALSYSIASMMKRIVLIAVSIILAIGTVPVKEDAHKWFGKITNQQLLGLVLISVGLYCYDKWGSSALARH</sequence>
<evidence type="ECO:0000256" key="5">
    <source>
        <dbReference type="SAM" id="Phobius"/>
    </source>
</evidence>
<feature type="transmembrane region" description="Helical" evidence="5">
    <location>
        <begin position="44"/>
        <end position="63"/>
    </location>
</feature>
<dbReference type="GeneID" id="30983558"/>
<dbReference type="STRING" id="984487.A0A1E4SNR2"/>
<dbReference type="PANTHER" id="PTHR11132">
    <property type="entry name" value="SOLUTE CARRIER FAMILY 35"/>
    <property type="match status" value="1"/>
</dbReference>
<evidence type="ECO:0000256" key="2">
    <source>
        <dbReference type="ARBA" id="ARBA00022692"/>
    </source>
</evidence>
<keyword evidence="3 5" id="KW-1133">Transmembrane helix</keyword>
<keyword evidence="4 5" id="KW-0472">Membrane</keyword>
<keyword evidence="2 5" id="KW-0812">Transmembrane</keyword>
<feature type="transmembrane region" description="Helical" evidence="5">
    <location>
        <begin position="6"/>
        <end position="24"/>
    </location>
</feature>
<name>A0A1E4SNR2_9ASCO</name>
<evidence type="ECO:0000313" key="8">
    <source>
        <dbReference type="Proteomes" id="UP000094285"/>
    </source>
</evidence>
<feature type="transmembrane region" description="Helical" evidence="5">
    <location>
        <begin position="108"/>
        <end position="133"/>
    </location>
</feature>
<evidence type="ECO:0000313" key="7">
    <source>
        <dbReference type="EMBL" id="ODV81032.1"/>
    </source>
</evidence>
<accession>A0A1E4SNR2</accession>
<feature type="transmembrane region" description="Helical" evidence="5">
    <location>
        <begin position="347"/>
        <end position="370"/>
    </location>
</feature>
<dbReference type="EMBL" id="KV453910">
    <property type="protein sequence ID" value="ODV81032.1"/>
    <property type="molecule type" value="Genomic_DNA"/>
</dbReference>
<feature type="domain" description="Sugar phosphate transporter" evidence="6">
    <location>
        <begin position="13"/>
        <end position="213"/>
    </location>
</feature>
<gene>
    <name evidence="7" type="ORF">CANTADRAFT_47057</name>
</gene>